<gene>
    <name evidence="1" type="ORF">PMES_02607</name>
</gene>
<dbReference type="EMBL" id="APKE01000032">
    <property type="protein sequence ID" value="KAF0675086.1"/>
    <property type="molecule type" value="Genomic_DNA"/>
</dbReference>
<proteinExistence type="predicted"/>
<protein>
    <submittedName>
        <fullName evidence="1">Uncharacterized protein</fullName>
    </submittedName>
</protein>
<accession>A0A921NTU8</accession>
<dbReference type="RefSeq" id="WP_159966139.1">
    <property type="nucleotide sequence ID" value="NZ_APKE01000032.1"/>
</dbReference>
<name>A0A921NTU8_9RHOB</name>
<evidence type="ECO:0000313" key="1">
    <source>
        <dbReference type="EMBL" id="KAF0675086.1"/>
    </source>
</evidence>
<comment type="caution">
    <text evidence="1">The sequence shown here is derived from an EMBL/GenBank/DDBJ whole genome shotgun (WGS) entry which is preliminary data.</text>
</comment>
<evidence type="ECO:0000313" key="2">
    <source>
        <dbReference type="Proteomes" id="UP000698242"/>
    </source>
</evidence>
<reference evidence="1" key="1">
    <citation type="submission" date="2013-03" db="EMBL/GenBank/DDBJ databases">
        <title>Genome Sequence of the Profundibacterium mesophilum strain KAUST100406-0324T from Red Sea, a novel genus in the family Rhodobacteraceae.</title>
        <authorList>
            <person name="Essack M."/>
            <person name="Alam I."/>
            <person name="Lafi F."/>
            <person name="Alawi W."/>
            <person name="Kamanu F."/>
            <person name="Al-Suwailem A."/>
            <person name="Lee O.O."/>
            <person name="Xu Y."/>
            <person name="Bajic V."/>
            <person name="Qian P.-Y."/>
            <person name="Archer J."/>
        </authorList>
    </citation>
    <scope>NUCLEOTIDE SEQUENCE</scope>
    <source>
        <strain evidence="1">KAUST100406-0324</strain>
    </source>
</reference>
<sequence length="64" mass="7377">MTDKAQIAEQARTISALWHRMERARKRIEVQQGMIVWLQARVSELEAQQTPEARIAALFKEAGE</sequence>
<keyword evidence="2" id="KW-1185">Reference proteome</keyword>
<dbReference type="AlphaFoldDB" id="A0A921NTU8"/>
<dbReference type="Proteomes" id="UP000698242">
    <property type="component" value="Unassembled WGS sequence"/>
</dbReference>
<organism evidence="1 2">
    <name type="scientific">Profundibacterium mesophilum KAUST100406-0324</name>
    <dbReference type="NCBI Taxonomy" id="1037889"/>
    <lineage>
        <taxon>Bacteria</taxon>
        <taxon>Pseudomonadati</taxon>
        <taxon>Pseudomonadota</taxon>
        <taxon>Alphaproteobacteria</taxon>
        <taxon>Rhodobacterales</taxon>
        <taxon>Roseobacteraceae</taxon>
        <taxon>Profundibacterium</taxon>
    </lineage>
</organism>